<dbReference type="EMBL" id="UYRU01045932">
    <property type="protein sequence ID" value="VDN08864.1"/>
    <property type="molecule type" value="Genomic_DNA"/>
</dbReference>
<organism evidence="1 2">
    <name type="scientific">Dibothriocephalus latus</name>
    <name type="common">Fish tapeworm</name>
    <name type="synonym">Diphyllobothrium latum</name>
    <dbReference type="NCBI Taxonomy" id="60516"/>
    <lineage>
        <taxon>Eukaryota</taxon>
        <taxon>Metazoa</taxon>
        <taxon>Spiralia</taxon>
        <taxon>Lophotrochozoa</taxon>
        <taxon>Platyhelminthes</taxon>
        <taxon>Cestoda</taxon>
        <taxon>Eucestoda</taxon>
        <taxon>Diphyllobothriidea</taxon>
        <taxon>Diphyllobothriidae</taxon>
        <taxon>Dibothriocephalus</taxon>
    </lineage>
</organism>
<sequence length="213" mass="23720">MTPITPKCHQERSPFLYSFKGSTDSPNIDVFDTLATTLNESKCETLSRADISKILDTLELDAPLVDYLVAHGAISADTAKHLLYWDSYSEGAISKTDTLLNCLEIFDESVDYHTVAQNPKLTLLINALRSTGQHALASRLDTGPRILPSRFTNSPGTKNREYESTEDVELDYRYGTVCPCDITIVPNGMAKLSNWGFMLLLVETVPLNESRLR</sequence>
<keyword evidence="2" id="KW-1185">Reference proteome</keyword>
<accession>A0A3P7KWA2</accession>
<evidence type="ECO:0000313" key="1">
    <source>
        <dbReference type="EMBL" id="VDN08864.1"/>
    </source>
</evidence>
<evidence type="ECO:0000313" key="2">
    <source>
        <dbReference type="Proteomes" id="UP000281553"/>
    </source>
</evidence>
<gene>
    <name evidence="1" type="ORF">DILT_LOCUS4695</name>
</gene>
<name>A0A3P7KWA2_DIBLA</name>
<proteinExistence type="predicted"/>
<protein>
    <submittedName>
        <fullName evidence="1">Uncharacterized protein</fullName>
    </submittedName>
</protein>
<dbReference type="AlphaFoldDB" id="A0A3P7KWA2"/>
<dbReference type="Proteomes" id="UP000281553">
    <property type="component" value="Unassembled WGS sequence"/>
</dbReference>
<reference evidence="1 2" key="1">
    <citation type="submission" date="2018-11" db="EMBL/GenBank/DDBJ databases">
        <authorList>
            <consortium name="Pathogen Informatics"/>
        </authorList>
    </citation>
    <scope>NUCLEOTIDE SEQUENCE [LARGE SCALE GENOMIC DNA]</scope>
</reference>
<dbReference type="OrthoDB" id="6274940at2759"/>